<keyword evidence="1" id="KW-0472">Membrane</keyword>
<feature type="transmembrane region" description="Helical" evidence="1">
    <location>
        <begin position="75"/>
        <end position="96"/>
    </location>
</feature>
<dbReference type="RefSeq" id="WP_114368154.1">
    <property type="nucleotide sequence ID" value="NZ_QPEX01000011.1"/>
</dbReference>
<feature type="transmembrane region" description="Helical" evidence="1">
    <location>
        <begin position="102"/>
        <end position="121"/>
    </location>
</feature>
<sequence>MIEESSLDNEQPAGMLPAASLLAILNASFLGLILLLVSYLLEYRLGSVLLAINGWFLIFGGSLLFLGIRTIWNVAITYLSLLLITFVGLIAASAVGLVSENWLMLLLPAILCALSLVLLAFPSSRRYYGFTHVN</sequence>
<evidence type="ECO:0000313" key="3">
    <source>
        <dbReference type="Proteomes" id="UP000253562"/>
    </source>
</evidence>
<keyword evidence="1" id="KW-0812">Transmembrane</keyword>
<protein>
    <submittedName>
        <fullName evidence="2">Uncharacterized protein</fullName>
    </submittedName>
</protein>
<evidence type="ECO:0000313" key="2">
    <source>
        <dbReference type="EMBL" id="RCS52728.1"/>
    </source>
</evidence>
<name>A0A368KT22_9BACT</name>
<dbReference type="Proteomes" id="UP000253562">
    <property type="component" value="Unassembled WGS sequence"/>
</dbReference>
<dbReference type="AlphaFoldDB" id="A0A368KT22"/>
<gene>
    <name evidence="2" type="ORF">DTL42_07785</name>
</gene>
<feature type="transmembrane region" description="Helical" evidence="1">
    <location>
        <begin position="47"/>
        <end position="68"/>
    </location>
</feature>
<evidence type="ECO:0000256" key="1">
    <source>
        <dbReference type="SAM" id="Phobius"/>
    </source>
</evidence>
<keyword evidence="1" id="KW-1133">Transmembrane helix</keyword>
<reference evidence="2 3" key="1">
    <citation type="submission" date="2018-07" db="EMBL/GenBank/DDBJ databases">
        <title>Comparative genomes isolates from brazilian mangrove.</title>
        <authorList>
            <person name="De Araujo J.E."/>
            <person name="Taketani R.G."/>
            <person name="Silva M.C.P."/>
            <person name="Lourenco M.V."/>
            <person name="Oliveira V.M."/>
            <person name="Andreote F.D."/>
        </authorList>
    </citation>
    <scope>NUCLEOTIDE SEQUENCE [LARGE SCALE GENOMIC DNA]</scope>
    <source>
        <strain evidence="2 3">HEX PRIS-MGV</strain>
    </source>
</reference>
<organism evidence="2 3">
    <name type="scientific">Bremerella cremea</name>
    <dbReference type="NCBI Taxonomy" id="1031537"/>
    <lineage>
        <taxon>Bacteria</taxon>
        <taxon>Pseudomonadati</taxon>
        <taxon>Planctomycetota</taxon>
        <taxon>Planctomycetia</taxon>
        <taxon>Pirellulales</taxon>
        <taxon>Pirellulaceae</taxon>
        <taxon>Bremerella</taxon>
    </lineage>
</organism>
<comment type="caution">
    <text evidence="2">The sequence shown here is derived from an EMBL/GenBank/DDBJ whole genome shotgun (WGS) entry which is preliminary data.</text>
</comment>
<accession>A0A368KT22</accession>
<dbReference type="EMBL" id="QPEX01000011">
    <property type="protein sequence ID" value="RCS52728.1"/>
    <property type="molecule type" value="Genomic_DNA"/>
</dbReference>
<feature type="transmembrane region" description="Helical" evidence="1">
    <location>
        <begin position="21"/>
        <end position="41"/>
    </location>
</feature>
<proteinExistence type="predicted"/>